<organism evidence="3 4">
    <name type="scientific">Vibrio gelatinilyticus</name>
    <dbReference type="NCBI Taxonomy" id="2893468"/>
    <lineage>
        <taxon>Bacteria</taxon>
        <taxon>Pseudomonadati</taxon>
        <taxon>Pseudomonadota</taxon>
        <taxon>Gammaproteobacteria</taxon>
        <taxon>Vibrionales</taxon>
        <taxon>Vibrionaceae</taxon>
        <taxon>Vibrio</taxon>
    </lineage>
</organism>
<keyword evidence="1" id="KW-0812">Transmembrane</keyword>
<gene>
    <name evidence="3" type="ORF">LNL84_09765</name>
</gene>
<dbReference type="Proteomes" id="UP001139488">
    <property type="component" value="Unassembled WGS sequence"/>
</dbReference>
<comment type="caution">
    <text evidence="3">The sequence shown here is derived from an EMBL/GenBank/DDBJ whole genome shotgun (WGS) entry which is preliminary data.</text>
</comment>
<keyword evidence="1" id="KW-1133">Transmembrane helix</keyword>
<sequence>MRYRSTIGKKSGVTIIEFTLVILVALLLIFTAFEFSRYVLSMQMLNEMTRKAARLAVVCSIESRDDILTLPEVVENSPTDFDSSYLLINYLDRDGVEVNVDGFTSEPDEDDEDQQNEMNQIFSQIRFVSAEIDTESFKFQFVPLLSFFGDAGAVEVPSFKTILPIESLGIIRNNDGSPSGAIEHCGGV</sequence>
<accession>A0A9X2AZ32</accession>
<dbReference type="EMBL" id="JAJNNZ010000006">
    <property type="protein sequence ID" value="MCJ2377113.1"/>
    <property type="molecule type" value="Genomic_DNA"/>
</dbReference>
<evidence type="ECO:0000313" key="4">
    <source>
        <dbReference type="Proteomes" id="UP001139488"/>
    </source>
</evidence>
<feature type="transmembrane region" description="Helical" evidence="1">
    <location>
        <begin position="12"/>
        <end position="33"/>
    </location>
</feature>
<keyword evidence="1" id="KW-0472">Membrane</keyword>
<dbReference type="AlphaFoldDB" id="A0A9X2AZ32"/>
<feature type="domain" description="TadE-like" evidence="2">
    <location>
        <begin position="12"/>
        <end position="54"/>
    </location>
</feature>
<proteinExistence type="predicted"/>
<protein>
    <submittedName>
        <fullName evidence="3">Pilus assembly protein</fullName>
    </submittedName>
</protein>
<name>A0A9X2AZ32_9VIBR</name>
<reference evidence="3" key="1">
    <citation type="submission" date="2021-11" db="EMBL/GenBank/DDBJ databases">
        <title>Vibrio ZSDE26 sp. nov. and Vibrio ZSDZ34 sp. nov., isolated from coastal seawater in Qingdao.</title>
        <authorList>
            <person name="Zhang P."/>
        </authorList>
    </citation>
    <scope>NUCLEOTIDE SEQUENCE</scope>
    <source>
        <strain evidence="3">ZSDZ34</strain>
    </source>
</reference>
<dbReference type="Pfam" id="PF07811">
    <property type="entry name" value="TadE"/>
    <property type="match status" value="1"/>
</dbReference>
<evidence type="ECO:0000313" key="3">
    <source>
        <dbReference type="EMBL" id="MCJ2377113.1"/>
    </source>
</evidence>
<dbReference type="InterPro" id="IPR012495">
    <property type="entry name" value="TadE-like_dom"/>
</dbReference>
<keyword evidence="4" id="KW-1185">Reference proteome</keyword>
<evidence type="ECO:0000259" key="2">
    <source>
        <dbReference type="Pfam" id="PF07811"/>
    </source>
</evidence>
<dbReference type="RefSeq" id="WP_244357051.1">
    <property type="nucleotide sequence ID" value="NZ_JAJNNZ010000006.1"/>
</dbReference>
<evidence type="ECO:0000256" key="1">
    <source>
        <dbReference type="SAM" id="Phobius"/>
    </source>
</evidence>